<reference evidence="1" key="1">
    <citation type="submission" date="2020-03" db="EMBL/GenBank/DDBJ databases">
        <title>The deep terrestrial virosphere.</title>
        <authorList>
            <person name="Holmfeldt K."/>
            <person name="Nilsson E."/>
            <person name="Simone D."/>
            <person name="Lopez-Fernandez M."/>
            <person name="Wu X."/>
            <person name="de Brujin I."/>
            <person name="Lundin D."/>
            <person name="Andersson A."/>
            <person name="Bertilsson S."/>
            <person name="Dopson M."/>
        </authorList>
    </citation>
    <scope>NUCLEOTIDE SEQUENCE</scope>
    <source>
        <strain evidence="1">MM415B04181</strain>
    </source>
</reference>
<evidence type="ECO:0000313" key="1">
    <source>
        <dbReference type="EMBL" id="QJA93589.1"/>
    </source>
</evidence>
<sequence length="152" mass="18572">MKKRCTKCGGVKWLCEFAAEKRNRKDGKCSQCRACKQKQKVEFQNKNPERARKWEKENPGKMMGYRRRWIENNLEKKREWDNHPRQQEKRRIYLKENVDKLKDPYIKHLLKRIGISKGQMSHEMMEAKRQQIMLFREVEQFRKEIRCVTANA</sequence>
<organism evidence="1">
    <name type="scientific">viral metagenome</name>
    <dbReference type="NCBI Taxonomy" id="1070528"/>
    <lineage>
        <taxon>unclassified sequences</taxon>
        <taxon>metagenomes</taxon>
        <taxon>organismal metagenomes</taxon>
    </lineage>
</organism>
<dbReference type="EMBL" id="MT143161">
    <property type="protein sequence ID" value="QJA93589.1"/>
    <property type="molecule type" value="Genomic_DNA"/>
</dbReference>
<gene>
    <name evidence="1" type="ORF">MM415B04181_0007</name>
</gene>
<name>A0A6M3LGW1_9ZZZZ</name>
<dbReference type="AlphaFoldDB" id="A0A6M3LGW1"/>
<proteinExistence type="predicted"/>
<protein>
    <submittedName>
        <fullName evidence="1">Uncharacterized protein</fullName>
    </submittedName>
</protein>
<accession>A0A6M3LGW1</accession>